<dbReference type="GO" id="GO:0008235">
    <property type="term" value="F:metalloexopeptidase activity"/>
    <property type="evidence" value="ECO:0007669"/>
    <property type="project" value="TreeGrafter"/>
</dbReference>
<evidence type="ECO:0000256" key="1">
    <source>
        <dbReference type="ARBA" id="ARBA00022670"/>
    </source>
</evidence>
<dbReference type="PANTHER" id="PTHR34858:SF1">
    <property type="entry name" value="CYSO-CYSTEINE PEPTIDASE"/>
    <property type="match status" value="1"/>
</dbReference>
<evidence type="ECO:0000313" key="7">
    <source>
        <dbReference type="EMBL" id="CDI05957.1"/>
    </source>
</evidence>
<organism evidence="7 8">
    <name type="scientific">Candidatus Nitrosotenuis uzonensis</name>
    <dbReference type="NCBI Taxonomy" id="1407055"/>
    <lineage>
        <taxon>Archaea</taxon>
        <taxon>Nitrososphaerota</taxon>
        <taxon>Candidatus Nitrosotenuis</taxon>
    </lineage>
</organism>
<reference evidence="7 8" key="1">
    <citation type="journal article" date="2013" name="PLoS ONE">
        <title>Enrichment and Genome Sequence of the Group I.1a Ammonia-Oxidizing Archaeon ?Ca. Nitrosotenuis uzonensis? Representing a Clade Globally.</title>
        <authorList>
            <person name="Lebedeva E.V."/>
            <person name="Hatzenpichler R."/>
            <person name="Pelletier E."/>
            <person name="Schuster N."/>
            <person name="Hauzmayer S."/>
            <person name="Bulaev A."/>
            <person name="Grigor'eva N.V."/>
            <person name="Galushko A."/>
            <person name="Schmid M."/>
            <person name="Palatinszky M."/>
            <person name="Le Paslier D."/>
            <person name="Daims H."/>
            <person name="Wagner M."/>
        </authorList>
    </citation>
    <scope>NUCLEOTIDE SEQUENCE [LARGE SCALE GENOMIC DNA]</scope>
    <source>
        <strain evidence="7 8">N4</strain>
    </source>
</reference>
<dbReference type="GO" id="GO:0008270">
    <property type="term" value="F:zinc ion binding"/>
    <property type="evidence" value="ECO:0007669"/>
    <property type="project" value="TreeGrafter"/>
</dbReference>
<dbReference type="CDD" id="cd08070">
    <property type="entry name" value="MPN_like"/>
    <property type="match status" value="1"/>
</dbReference>
<dbReference type="InterPro" id="IPR000555">
    <property type="entry name" value="JAMM/MPN+_dom"/>
</dbReference>
<evidence type="ECO:0000256" key="3">
    <source>
        <dbReference type="ARBA" id="ARBA00022801"/>
    </source>
</evidence>
<comment type="caution">
    <text evidence="7">The sequence shown here is derived from an EMBL/GenBank/DDBJ whole genome shotgun (WGS) entry which is preliminary data.</text>
</comment>
<dbReference type="Gene3D" id="3.40.140.10">
    <property type="entry name" value="Cytidine Deaminase, domain 2"/>
    <property type="match status" value="1"/>
</dbReference>
<dbReference type="SUPFAM" id="SSF102712">
    <property type="entry name" value="JAB1/MPN domain"/>
    <property type="match status" value="1"/>
</dbReference>
<dbReference type="GO" id="GO:0006508">
    <property type="term" value="P:proteolysis"/>
    <property type="evidence" value="ECO:0007669"/>
    <property type="project" value="UniProtKB-KW"/>
</dbReference>
<dbReference type="InterPro" id="IPR028090">
    <property type="entry name" value="JAB_dom_prok"/>
</dbReference>
<proteinExistence type="predicted"/>
<protein>
    <submittedName>
        <fullName evidence="7">Mov34/MPN/PAD-1 family protein</fullName>
    </submittedName>
</protein>
<dbReference type="SMART" id="SM00232">
    <property type="entry name" value="JAB_MPN"/>
    <property type="match status" value="1"/>
</dbReference>
<dbReference type="EMBL" id="CBTY010000009">
    <property type="protein sequence ID" value="CDI05957.1"/>
    <property type="molecule type" value="Genomic_DNA"/>
</dbReference>
<evidence type="ECO:0000256" key="4">
    <source>
        <dbReference type="ARBA" id="ARBA00022833"/>
    </source>
</evidence>
<keyword evidence="1" id="KW-0645">Protease</keyword>
<dbReference type="PANTHER" id="PTHR34858">
    <property type="entry name" value="CYSO-CYSTEINE PEPTIDASE"/>
    <property type="match status" value="1"/>
</dbReference>
<dbReference type="InterPro" id="IPR037518">
    <property type="entry name" value="MPN"/>
</dbReference>
<dbReference type="Pfam" id="PF14464">
    <property type="entry name" value="Prok-JAB"/>
    <property type="match status" value="1"/>
</dbReference>
<evidence type="ECO:0000256" key="5">
    <source>
        <dbReference type="ARBA" id="ARBA00023049"/>
    </source>
</evidence>
<dbReference type="AlphaFoldDB" id="V6ATI5"/>
<evidence type="ECO:0000313" key="8">
    <source>
        <dbReference type="Proteomes" id="UP000018159"/>
    </source>
</evidence>
<dbReference type="FunFam" id="3.40.140.10:FF:000085">
    <property type="entry name" value="Mov34/MPN/PAD-1 family protein"/>
    <property type="match status" value="1"/>
</dbReference>
<dbReference type="STRING" id="1407055.NITUZ_40123"/>
<keyword evidence="2" id="KW-0479">Metal-binding</keyword>
<keyword evidence="3" id="KW-0378">Hydrolase</keyword>
<evidence type="ECO:0000256" key="2">
    <source>
        <dbReference type="ARBA" id="ARBA00022723"/>
    </source>
</evidence>
<name>V6ATI5_9ARCH</name>
<accession>V6ATI5</accession>
<dbReference type="PROSITE" id="PS50249">
    <property type="entry name" value="MPN"/>
    <property type="match status" value="1"/>
</dbReference>
<keyword evidence="4" id="KW-0862">Zinc</keyword>
<sequence>MDDWQSNRRIVLPKSIAIKKHHLDTLVKHAKSTFPDESCALLFGKDEDDQVKISEVFLVENSQKSQTQFSISNEDLIRGYRDAESAGLDVVGIFHSHPHSEAAPSAMDKRFMEVNPVVWVIFSNKSGQFKAYVLENEAVPLTIKIV</sequence>
<keyword evidence="8" id="KW-1185">Reference proteome</keyword>
<dbReference type="InterPro" id="IPR051929">
    <property type="entry name" value="VirAsm_ModProt"/>
</dbReference>
<evidence type="ECO:0000259" key="6">
    <source>
        <dbReference type="PROSITE" id="PS50249"/>
    </source>
</evidence>
<dbReference type="Proteomes" id="UP000018159">
    <property type="component" value="Unassembled WGS sequence"/>
</dbReference>
<keyword evidence="5" id="KW-0482">Metalloprotease</keyword>
<feature type="domain" description="MPN" evidence="6">
    <location>
        <begin position="16"/>
        <end position="140"/>
    </location>
</feature>
<gene>
    <name evidence="7" type="ORF">NITUZ_40123</name>
</gene>